<gene>
    <name evidence="1" type="primary">ORF47855</name>
</gene>
<organism evidence="1">
    <name type="scientific">Arion vulgaris</name>
    <dbReference type="NCBI Taxonomy" id="1028688"/>
    <lineage>
        <taxon>Eukaryota</taxon>
        <taxon>Metazoa</taxon>
        <taxon>Spiralia</taxon>
        <taxon>Lophotrochozoa</taxon>
        <taxon>Mollusca</taxon>
        <taxon>Gastropoda</taxon>
        <taxon>Heterobranchia</taxon>
        <taxon>Euthyneura</taxon>
        <taxon>Panpulmonata</taxon>
        <taxon>Eupulmonata</taxon>
        <taxon>Stylommatophora</taxon>
        <taxon>Helicina</taxon>
        <taxon>Arionoidea</taxon>
        <taxon>Arionidae</taxon>
        <taxon>Arion</taxon>
    </lineage>
</organism>
<dbReference type="AlphaFoldDB" id="A0A0B6Z6F1"/>
<sequence length="68" mass="7530">MSASHFDDLLGDFGETTTTTHKTSSHGVFDDSFDPFAQSYQSSVRTQHVSNSELLLDFADDDEIQNGE</sequence>
<reference evidence="1" key="1">
    <citation type="submission" date="2014-12" db="EMBL/GenBank/DDBJ databases">
        <title>Insight into the proteome of Arion vulgaris.</title>
        <authorList>
            <person name="Aradska J."/>
            <person name="Bulat T."/>
            <person name="Smidak R."/>
            <person name="Sarate P."/>
            <person name="Gangsoo J."/>
            <person name="Sialana F."/>
            <person name="Bilban M."/>
            <person name="Lubec G."/>
        </authorList>
    </citation>
    <scope>NUCLEOTIDE SEQUENCE</scope>
    <source>
        <tissue evidence="1">Skin</tissue>
    </source>
</reference>
<accession>A0A0B6Z6F1</accession>
<name>A0A0B6Z6F1_9EUPU</name>
<proteinExistence type="predicted"/>
<feature type="non-terminal residue" evidence="1">
    <location>
        <position position="68"/>
    </location>
</feature>
<evidence type="ECO:0000313" key="1">
    <source>
        <dbReference type="EMBL" id="CEK63305.1"/>
    </source>
</evidence>
<dbReference type="EMBL" id="HACG01016440">
    <property type="protein sequence ID" value="CEK63305.1"/>
    <property type="molecule type" value="Transcribed_RNA"/>
</dbReference>
<protein>
    <submittedName>
        <fullName evidence="1">Uncharacterized protein</fullName>
    </submittedName>
</protein>